<organism evidence="3">
    <name type="scientific">Moorena producens (strain JHB)</name>
    <dbReference type="NCBI Taxonomy" id="1454205"/>
    <lineage>
        <taxon>Bacteria</taxon>
        <taxon>Bacillati</taxon>
        <taxon>Cyanobacteriota</taxon>
        <taxon>Cyanophyceae</taxon>
        <taxon>Coleofasciculales</taxon>
        <taxon>Coleofasciculaceae</taxon>
        <taxon>Moorena</taxon>
    </lineage>
</organism>
<dbReference type="Pfam" id="PF01522">
    <property type="entry name" value="Polysacc_deac_1"/>
    <property type="match status" value="1"/>
</dbReference>
<keyword evidence="1" id="KW-0472">Membrane</keyword>
<dbReference type="Gene3D" id="3.20.20.370">
    <property type="entry name" value="Glycoside hydrolase/deacetylase"/>
    <property type="match status" value="1"/>
</dbReference>
<accession>A0A1D9G849</accession>
<dbReference type="InterPro" id="IPR011330">
    <property type="entry name" value="Glyco_hydro/deAcase_b/a-brl"/>
</dbReference>
<reference evidence="3" key="1">
    <citation type="journal article" date="2017" name="Proc. Natl. Acad. Sci. U.S.A.">
        <title>Comparative genomics uncovers the prolific and distinctive metabolic potential of the cyanobacterial genus Moorea.</title>
        <authorList>
            <person name="Leao T."/>
            <person name="Castelao G."/>
            <person name="Korobeynikov A."/>
            <person name="Monroe E.A."/>
            <person name="Podell S."/>
            <person name="Glukhov E."/>
            <person name="Allen E.E."/>
            <person name="Gerwick W.H."/>
            <person name="Gerwick L."/>
        </authorList>
    </citation>
    <scope>NUCLEOTIDE SEQUENCE</scope>
    <source>
        <strain evidence="3">JHB</strain>
    </source>
</reference>
<gene>
    <name evidence="3" type="ORF">BJP36_31755</name>
</gene>
<dbReference type="InterPro" id="IPR050248">
    <property type="entry name" value="Polysacc_deacetylase_ArnD"/>
</dbReference>
<dbReference type="GO" id="GO:0016810">
    <property type="term" value="F:hydrolase activity, acting on carbon-nitrogen (but not peptide) bonds"/>
    <property type="evidence" value="ECO:0007669"/>
    <property type="project" value="InterPro"/>
</dbReference>
<dbReference type="SUPFAM" id="SSF88713">
    <property type="entry name" value="Glycoside hydrolase/deacetylase"/>
    <property type="match status" value="1"/>
</dbReference>
<dbReference type="EMBL" id="CP017708">
    <property type="protein sequence ID" value="AOY83817.2"/>
    <property type="molecule type" value="Genomic_DNA"/>
</dbReference>
<keyword evidence="1" id="KW-0812">Transmembrane</keyword>
<dbReference type="InterPro" id="IPR002509">
    <property type="entry name" value="NODB_dom"/>
</dbReference>
<evidence type="ECO:0000259" key="2">
    <source>
        <dbReference type="PROSITE" id="PS51677"/>
    </source>
</evidence>
<evidence type="ECO:0000313" key="3">
    <source>
        <dbReference type="EMBL" id="AOY83817.2"/>
    </source>
</evidence>
<proteinExistence type="predicted"/>
<dbReference type="GO" id="GO:0005975">
    <property type="term" value="P:carbohydrate metabolic process"/>
    <property type="evidence" value="ECO:0007669"/>
    <property type="project" value="InterPro"/>
</dbReference>
<protein>
    <submittedName>
        <fullName evidence="3">Polysaccharide deacetylase family protein</fullName>
    </submittedName>
</protein>
<reference evidence="3" key="2">
    <citation type="submission" date="2022-10" db="EMBL/GenBank/DDBJ databases">
        <authorList>
            <person name="Ngo T.-E."/>
        </authorList>
    </citation>
    <scope>NUCLEOTIDE SEQUENCE</scope>
    <source>
        <strain evidence="3">JHB</strain>
    </source>
</reference>
<dbReference type="Proteomes" id="UP000176944">
    <property type="component" value="Chromosome"/>
</dbReference>
<dbReference type="PANTHER" id="PTHR10587">
    <property type="entry name" value="GLYCOSYL TRANSFERASE-RELATED"/>
    <property type="match status" value="1"/>
</dbReference>
<dbReference type="PROSITE" id="PS51257">
    <property type="entry name" value="PROKAR_LIPOPROTEIN"/>
    <property type="match status" value="1"/>
</dbReference>
<dbReference type="CDD" id="cd10917">
    <property type="entry name" value="CE4_NodB_like_6s_7s"/>
    <property type="match status" value="1"/>
</dbReference>
<evidence type="ECO:0000256" key="1">
    <source>
        <dbReference type="SAM" id="Phobius"/>
    </source>
</evidence>
<name>A0A1D9G849_MOOP1</name>
<dbReference type="PROSITE" id="PS51677">
    <property type="entry name" value="NODB"/>
    <property type="match status" value="1"/>
</dbReference>
<dbReference type="AlphaFoldDB" id="A0A1D9G849"/>
<keyword evidence="1" id="KW-1133">Transmembrane helix</keyword>
<feature type="transmembrane region" description="Helical" evidence="1">
    <location>
        <begin position="12"/>
        <end position="29"/>
    </location>
</feature>
<sequence>MAKREGLFWSRSTWIIIAAILSCMAGYTLKTGRWANQNIAALITRQMPQQQTDSKKVETLTKSPDKGLQQGIAKWAEQERGKRINYVPPQFRGKYIEEVELKTPQKVIALTFDDGPWPKMTNDVLHILKKYNVKATFFVVGRNVYLYPEELKKIVDHGHALGNHSWNHSYYYHNTLAAAKEIDNTTARIYKTINVKTSLFRPPGGIMNNGLVAYARKKNYVIVNWSADSEDYSVNQRRLTYNVLRRAKPGGIVLLHDGGGNRSKTIRALPVIITELRKQGYQFVTVPELLEMAQKELEMAQKEQK</sequence>
<feature type="domain" description="NodB homology" evidence="2">
    <location>
        <begin position="106"/>
        <end position="284"/>
    </location>
</feature>